<feature type="transmembrane region" description="Helical" evidence="1">
    <location>
        <begin position="81"/>
        <end position="103"/>
    </location>
</feature>
<dbReference type="EMBL" id="FMZZ01000009">
    <property type="protein sequence ID" value="SDD26754.1"/>
    <property type="molecule type" value="Genomic_DNA"/>
</dbReference>
<proteinExistence type="predicted"/>
<dbReference type="Proteomes" id="UP000199501">
    <property type="component" value="Unassembled WGS sequence"/>
</dbReference>
<keyword evidence="3" id="KW-1185">Reference proteome</keyword>
<keyword evidence="1" id="KW-0812">Transmembrane</keyword>
<protein>
    <submittedName>
        <fullName evidence="2">Uncharacterized protein</fullName>
    </submittedName>
</protein>
<evidence type="ECO:0000313" key="2">
    <source>
        <dbReference type="EMBL" id="SDD26754.1"/>
    </source>
</evidence>
<feature type="transmembrane region" description="Helical" evidence="1">
    <location>
        <begin position="50"/>
        <end position="72"/>
    </location>
</feature>
<accession>A0A1G6TD15</accession>
<reference evidence="3" key="1">
    <citation type="submission" date="2016-10" db="EMBL/GenBank/DDBJ databases">
        <authorList>
            <person name="Varghese N."/>
            <person name="Submissions S."/>
        </authorList>
    </citation>
    <scope>NUCLEOTIDE SEQUENCE [LARGE SCALE GENOMIC DNA]</scope>
    <source>
        <strain evidence="3">IBRC-M 10403</strain>
    </source>
</reference>
<evidence type="ECO:0000256" key="1">
    <source>
        <dbReference type="SAM" id="Phobius"/>
    </source>
</evidence>
<dbReference type="AlphaFoldDB" id="A0A1G6TD15"/>
<evidence type="ECO:0000313" key="3">
    <source>
        <dbReference type="Proteomes" id="UP000199501"/>
    </source>
</evidence>
<keyword evidence="1" id="KW-0472">Membrane</keyword>
<name>A0A1G6TD15_9PSEU</name>
<organism evidence="2 3">
    <name type="scientific">Actinokineospora iranica</name>
    <dbReference type="NCBI Taxonomy" id="1271860"/>
    <lineage>
        <taxon>Bacteria</taxon>
        <taxon>Bacillati</taxon>
        <taxon>Actinomycetota</taxon>
        <taxon>Actinomycetes</taxon>
        <taxon>Pseudonocardiales</taxon>
        <taxon>Pseudonocardiaceae</taxon>
        <taxon>Actinokineospora</taxon>
    </lineage>
</organism>
<keyword evidence="1" id="KW-1133">Transmembrane helix</keyword>
<dbReference type="RefSeq" id="WP_091452689.1">
    <property type="nucleotide sequence ID" value="NZ_FMZZ01000009.1"/>
</dbReference>
<feature type="transmembrane region" description="Helical" evidence="1">
    <location>
        <begin position="15"/>
        <end position="38"/>
    </location>
</feature>
<dbReference type="STRING" id="1271860.SAMN05216174_10979"/>
<gene>
    <name evidence="2" type="ORF">SAMN05216174_10979</name>
</gene>
<sequence length="105" mass="10414">MADQQPVSRTGTAKALVLLASAALFAAGGVVCFLLVVFGPALVRGHGSPVAAAVAYSAITLLTVATAVVLAIRALTTRRTVLLGCGTLVVGTLLAVGAMLVLLTV</sequence>